<dbReference type="Proteomes" id="UP000663505">
    <property type="component" value="Chromosome"/>
</dbReference>
<dbReference type="InterPro" id="IPR015943">
    <property type="entry name" value="WD40/YVTN_repeat-like_dom_sf"/>
</dbReference>
<dbReference type="Gene3D" id="2.130.10.10">
    <property type="entry name" value="YVTN repeat-like/Quinoprotein amine dehydrogenase"/>
    <property type="match status" value="1"/>
</dbReference>
<sequence length="122" mass="13668">MFFNQQDGVLPTWVDTNPGTFLVFCTSDGGNTWKPTTAITRDVQGVESQNWSFPSSTNWFVTDDKRLFVTNNSGQTWNIITPNISLQNVSELEFTSSTNGWALMKKGVLYHTTDGGHIWTKG</sequence>
<dbReference type="InterPro" id="IPR031778">
    <property type="entry name" value="Sortilin_N"/>
</dbReference>
<evidence type="ECO:0000313" key="4">
    <source>
        <dbReference type="Proteomes" id="UP000663505"/>
    </source>
</evidence>
<dbReference type="SUPFAM" id="SSF110296">
    <property type="entry name" value="Oligoxyloglucan reducing end-specific cellobiohydrolase"/>
    <property type="match status" value="1"/>
</dbReference>
<keyword evidence="1" id="KW-0677">Repeat</keyword>
<organism evidence="3 4">
    <name type="scientific">Alicyclobacillus mengziensis</name>
    <dbReference type="NCBI Taxonomy" id="2931921"/>
    <lineage>
        <taxon>Bacteria</taxon>
        <taxon>Bacillati</taxon>
        <taxon>Bacillota</taxon>
        <taxon>Bacilli</taxon>
        <taxon>Bacillales</taxon>
        <taxon>Alicyclobacillaceae</taxon>
        <taxon>Alicyclobacillus</taxon>
    </lineage>
</organism>
<evidence type="ECO:0000259" key="2">
    <source>
        <dbReference type="Pfam" id="PF15902"/>
    </source>
</evidence>
<dbReference type="Pfam" id="PF15902">
    <property type="entry name" value="Sortilin-Vps10"/>
    <property type="match status" value="1"/>
</dbReference>
<name>A0A9X7VV32_9BACL</name>
<dbReference type="AlphaFoldDB" id="A0A9X7VV32"/>
<proteinExistence type="predicted"/>
<reference evidence="3 4" key="1">
    <citation type="submission" date="2021-02" db="EMBL/GenBank/DDBJ databases">
        <title>Alicyclobacillus curvatus sp. nov. and Alicyclobacillus mengziensis sp. nov., two acidophilic bacteria isolated from acid mine drainage.</title>
        <authorList>
            <person name="Huang Y."/>
        </authorList>
    </citation>
    <scope>NUCLEOTIDE SEQUENCE [LARGE SCALE GENOMIC DNA]</scope>
    <source>
        <strain evidence="3 4">S30H14</strain>
    </source>
</reference>
<dbReference type="EMBL" id="CP071182">
    <property type="protein sequence ID" value="QSO45671.1"/>
    <property type="molecule type" value="Genomic_DNA"/>
</dbReference>
<protein>
    <recommendedName>
        <fullName evidence="2">Sortilin N-terminal domain-containing protein</fullName>
    </recommendedName>
</protein>
<dbReference type="RefSeq" id="WP_206655040.1">
    <property type="nucleotide sequence ID" value="NZ_CP071182.1"/>
</dbReference>
<keyword evidence="4" id="KW-1185">Reference proteome</keyword>
<gene>
    <name evidence="3" type="ORF">JZ786_14035</name>
</gene>
<evidence type="ECO:0000313" key="3">
    <source>
        <dbReference type="EMBL" id="QSO45671.1"/>
    </source>
</evidence>
<dbReference type="KEGG" id="afx:JZ786_14035"/>
<accession>A0A9X7VV32</accession>
<feature type="domain" description="Sortilin N-terminal" evidence="2">
    <location>
        <begin position="23"/>
        <end position="121"/>
    </location>
</feature>
<evidence type="ECO:0000256" key="1">
    <source>
        <dbReference type="ARBA" id="ARBA00022737"/>
    </source>
</evidence>